<evidence type="ECO:0000313" key="4">
    <source>
        <dbReference type="EMBL" id="MDQ6412146.1"/>
    </source>
</evidence>
<dbReference type="RefSeq" id="WP_266261040.1">
    <property type="nucleotide sequence ID" value="NZ_JAMXWF010000039.1"/>
</dbReference>
<sequence>MTEVSFTTADYIAWLTGLKSRVEEARQRAALSVNRELVSLYWQIGREILERQRRQGWGAKVVDQLARDLRLAFPDMRGFSPRNLKYMRTLAEAWPGDEFVQQPVAQLPWSHVVTLLDKLKAPEAREWYAAKSIEHGWSRNVLVMQIENRLQERQGNAVTNFPNRLPPPQSDLARDALKDPYIFDFLGLTENAQERDIENALTRHITRFLLELGAGFAFVARQYRLEVAGDEFFIDLLFYHLKLRCYVVVELKATPFKPEYAGQLNFYLSAVDAQVKAPDDQPTIGLLLCKENNRLVAEYALRGIANPMGVAEYQLLRDIPAPLMPDLPSIEQIEAELGPDEGSELPE</sequence>
<evidence type="ECO:0000259" key="1">
    <source>
        <dbReference type="Pfam" id="PF06250"/>
    </source>
</evidence>
<evidence type="ECO:0000313" key="6">
    <source>
        <dbReference type="Proteomes" id="UP001242288"/>
    </source>
</evidence>
<dbReference type="Proteomes" id="UP001242288">
    <property type="component" value="Unassembled WGS sequence"/>
</dbReference>
<feature type="domain" description="YhcG PDDEXK nuclease" evidence="1">
    <location>
        <begin position="175"/>
        <end position="327"/>
    </location>
</feature>
<dbReference type="InterPro" id="IPR053148">
    <property type="entry name" value="PD-DEXK-like_domain"/>
</dbReference>
<dbReference type="AlphaFoldDB" id="A0AAP5ERU0"/>
<name>A0AAP5ERU0_9BURK</name>
<dbReference type="PANTHER" id="PTHR30547:SF0">
    <property type="entry name" value="BLR8175 PROTEIN"/>
    <property type="match status" value="1"/>
</dbReference>
<dbReference type="EMBL" id="JAPKHW010000039">
    <property type="protein sequence ID" value="MCX4150331.1"/>
    <property type="molecule type" value="Genomic_DNA"/>
</dbReference>
<evidence type="ECO:0000313" key="3">
    <source>
        <dbReference type="EMBL" id="MCX4150331.1"/>
    </source>
</evidence>
<comment type="caution">
    <text evidence="4">The sequence shown here is derived from an EMBL/GenBank/DDBJ whole genome shotgun (WGS) entry which is preliminary data.</text>
</comment>
<accession>A0AAP5ERU0</accession>
<organism evidence="4 6">
    <name type="scientific">Paraburkholderia madseniana</name>
    <dbReference type="NCBI Taxonomy" id="2599607"/>
    <lineage>
        <taxon>Bacteria</taxon>
        <taxon>Pseudomonadati</taxon>
        <taxon>Pseudomonadota</taxon>
        <taxon>Betaproteobacteria</taxon>
        <taxon>Burkholderiales</taxon>
        <taxon>Burkholderiaceae</taxon>
        <taxon>Paraburkholderia</taxon>
    </lineage>
</organism>
<evidence type="ECO:0000259" key="2">
    <source>
        <dbReference type="Pfam" id="PF17761"/>
    </source>
</evidence>
<reference evidence="4" key="1">
    <citation type="submission" date="2022-06" db="EMBL/GenBank/DDBJ databases">
        <title>PHB producers.</title>
        <authorList>
            <person name="Besaury L."/>
        </authorList>
    </citation>
    <scope>NUCLEOTIDE SEQUENCE</scope>
    <source>
        <strain evidence="4 5">SEWS6</strain>
    </source>
</reference>
<proteinExistence type="predicted"/>
<dbReference type="InterPro" id="IPR009362">
    <property type="entry name" value="YhcG_C"/>
</dbReference>
<dbReference type="PANTHER" id="PTHR30547">
    <property type="entry name" value="UNCHARACTERIZED PROTEIN YHCG-RELATED"/>
    <property type="match status" value="1"/>
</dbReference>
<dbReference type="Pfam" id="PF06250">
    <property type="entry name" value="YhcG_C"/>
    <property type="match status" value="1"/>
</dbReference>
<feature type="domain" description="YhcG N-terminal" evidence="2">
    <location>
        <begin position="18"/>
        <end position="153"/>
    </location>
</feature>
<dbReference type="InterPro" id="IPR011856">
    <property type="entry name" value="tRNA_endonuc-like_dom_sf"/>
</dbReference>
<dbReference type="Gene3D" id="3.40.1350.10">
    <property type="match status" value="1"/>
</dbReference>
<dbReference type="Proteomes" id="UP001209412">
    <property type="component" value="Unassembled WGS sequence"/>
</dbReference>
<protein>
    <submittedName>
        <fullName evidence="4">PDDEXK nuclease domain-containing protein</fullName>
    </submittedName>
</protein>
<dbReference type="Pfam" id="PF17761">
    <property type="entry name" value="DUF1016_N"/>
    <property type="match status" value="1"/>
</dbReference>
<evidence type="ECO:0000313" key="5">
    <source>
        <dbReference type="Proteomes" id="UP001209412"/>
    </source>
</evidence>
<keyword evidence="5" id="KW-1185">Reference proteome</keyword>
<gene>
    <name evidence="4" type="ORF">NIE36_34020</name>
    <name evidence="3" type="ORF">OSB80_34105</name>
</gene>
<dbReference type="GO" id="GO:0003676">
    <property type="term" value="F:nucleic acid binding"/>
    <property type="evidence" value="ECO:0007669"/>
    <property type="project" value="InterPro"/>
</dbReference>
<dbReference type="EMBL" id="JAMXWF010000039">
    <property type="protein sequence ID" value="MDQ6412146.1"/>
    <property type="molecule type" value="Genomic_DNA"/>
</dbReference>
<dbReference type="InterPro" id="IPR041527">
    <property type="entry name" value="YhcG_N"/>
</dbReference>